<accession>A0ABN9WZ78</accession>
<feature type="non-terminal residue" evidence="2">
    <location>
        <position position="1"/>
    </location>
</feature>
<protein>
    <submittedName>
        <fullName evidence="2">Uncharacterized protein</fullName>
    </submittedName>
</protein>
<feature type="region of interest" description="Disordered" evidence="1">
    <location>
        <begin position="1"/>
        <end position="21"/>
    </location>
</feature>
<organism evidence="2 3">
    <name type="scientific">Prorocentrum cordatum</name>
    <dbReference type="NCBI Taxonomy" id="2364126"/>
    <lineage>
        <taxon>Eukaryota</taxon>
        <taxon>Sar</taxon>
        <taxon>Alveolata</taxon>
        <taxon>Dinophyceae</taxon>
        <taxon>Prorocentrales</taxon>
        <taxon>Prorocentraceae</taxon>
        <taxon>Prorocentrum</taxon>
    </lineage>
</organism>
<evidence type="ECO:0000313" key="3">
    <source>
        <dbReference type="Proteomes" id="UP001189429"/>
    </source>
</evidence>
<keyword evidence="3" id="KW-1185">Reference proteome</keyword>
<gene>
    <name evidence="2" type="ORF">PCOR1329_LOCUS71954</name>
</gene>
<dbReference type="EMBL" id="CAUYUJ010019584">
    <property type="protein sequence ID" value="CAK0892241.1"/>
    <property type="molecule type" value="Genomic_DNA"/>
</dbReference>
<comment type="caution">
    <text evidence="2">The sequence shown here is derived from an EMBL/GenBank/DDBJ whole genome shotgun (WGS) entry which is preliminary data.</text>
</comment>
<sequence>AARKAKAGAKGGASSASGFAPGASCFLGAGVSKASLCIPSEILDCIADQMKTEATVRKGVA</sequence>
<proteinExistence type="predicted"/>
<evidence type="ECO:0000313" key="2">
    <source>
        <dbReference type="EMBL" id="CAK0892241.1"/>
    </source>
</evidence>
<name>A0ABN9WZ78_9DINO</name>
<dbReference type="Proteomes" id="UP001189429">
    <property type="component" value="Unassembled WGS sequence"/>
</dbReference>
<feature type="non-terminal residue" evidence="2">
    <location>
        <position position="61"/>
    </location>
</feature>
<feature type="compositionally biased region" description="Low complexity" evidence="1">
    <location>
        <begin position="12"/>
        <end position="21"/>
    </location>
</feature>
<evidence type="ECO:0000256" key="1">
    <source>
        <dbReference type="SAM" id="MobiDB-lite"/>
    </source>
</evidence>
<reference evidence="2" key="1">
    <citation type="submission" date="2023-10" db="EMBL/GenBank/DDBJ databases">
        <authorList>
            <person name="Chen Y."/>
            <person name="Shah S."/>
            <person name="Dougan E. K."/>
            <person name="Thang M."/>
            <person name="Chan C."/>
        </authorList>
    </citation>
    <scope>NUCLEOTIDE SEQUENCE [LARGE SCALE GENOMIC DNA]</scope>
</reference>